<dbReference type="PROSITE" id="PS51547">
    <property type="entry name" value="C2_PI3K"/>
    <property type="match status" value="1"/>
</dbReference>
<evidence type="ECO:0000259" key="10">
    <source>
        <dbReference type="PROSITE" id="PS51547"/>
    </source>
</evidence>
<evidence type="ECO:0000259" key="9">
    <source>
        <dbReference type="PROSITE" id="PS51545"/>
    </source>
</evidence>
<dbReference type="InterPro" id="IPR000403">
    <property type="entry name" value="PI3/4_kinase_cat_dom"/>
</dbReference>
<feature type="domain" description="PI3K/PI4K catalytic" evidence="8">
    <location>
        <begin position="515"/>
        <end position="731"/>
    </location>
</feature>
<comment type="catalytic activity">
    <reaction evidence="6">
        <text>a 1,2-diacyl-sn-glycero-3-phospho-(1D-myo-inositol) + ATP = a 1,2-diacyl-sn-glycero-3-phospho-(1D-myo-inositol-3-phosphate) + ADP + H(+)</text>
        <dbReference type="Rhea" id="RHEA:12709"/>
        <dbReference type="ChEBI" id="CHEBI:15378"/>
        <dbReference type="ChEBI" id="CHEBI:30616"/>
        <dbReference type="ChEBI" id="CHEBI:57880"/>
        <dbReference type="ChEBI" id="CHEBI:58088"/>
        <dbReference type="ChEBI" id="CHEBI:456216"/>
        <dbReference type="EC" id="2.7.1.137"/>
    </reaction>
    <physiologicalReaction direction="left-to-right" evidence="6">
        <dbReference type="Rhea" id="RHEA:12710"/>
    </physiologicalReaction>
</comment>
<dbReference type="InterPro" id="IPR001263">
    <property type="entry name" value="PI3K_accessory_dom"/>
</dbReference>
<dbReference type="InterPro" id="IPR008290">
    <property type="entry name" value="PI3K_Vps34"/>
</dbReference>
<dbReference type="SMART" id="SM00145">
    <property type="entry name" value="PI3Ka"/>
    <property type="match status" value="1"/>
</dbReference>
<dbReference type="PIRSF" id="PIRSF000587">
    <property type="entry name" value="PI3K_Vps34"/>
    <property type="match status" value="1"/>
</dbReference>
<feature type="domain" description="C2 PI3K-type" evidence="10">
    <location>
        <begin position="56"/>
        <end position="200"/>
    </location>
</feature>
<dbReference type="InterPro" id="IPR018936">
    <property type="entry name" value="PI3/4_kinase_CS"/>
</dbReference>
<evidence type="ECO:0000256" key="4">
    <source>
        <dbReference type="ARBA" id="ARBA00022777"/>
    </source>
</evidence>
<dbReference type="SUPFAM" id="SSF56112">
    <property type="entry name" value="Protein kinase-like (PK-like)"/>
    <property type="match status" value="1"/>
</dbReference>
<dbReference type="SUPFAM" id="SSF48371">
    <property type="entry name" value="ARM repeat"/>
    <property type="match status" value="1"/>
</dbReference>
<dbReference type="PROSITE" id="PS51545">
    <property type="entry name" value="PIK_HELICAL"/>
    <property type="match status" value="1"/>
</dbReference>
<dbReference type="Pfam" id="PF00454">
    <property type="entry name" value="PI3_PI4_kinase"/>
    <property type="match status" value="1"/>
</dbReference>
<keyword evidence="3 7" id="KW-0547">Nucleotide-binding</keyword>
<dbReference type="GO" id="GO:0004672">
    <property type="term" value="F:protein kinase activity"/>
    <property type="evidence" value="ECO:0007669"/>
    <property type="project" value="EnsemblFungi"/>
</dbReference>
<evidence type="ECO:0000313" key="12">
    <source>
        <dbReference type="Proteomes" id="UP000193642"/>
    </source>
</evidence>
<dbReference type="GO" id="GO:0000425">
    <property type="term" value="P:pexophagy"/>
    <property type="evidence" value="ECO:0007669"/>
    <property type="project" value="EnsemblFungi"/>
</dbReference>
<dbReference type="GO" id="GO:0005524">
    <property type="term" value="F:ATP binding"/>
    <property type="evidence" value="ECO:0007669"/>
    <property type="project" value="UniProtKB-UniRule"/>
</dbReference>
<dbReference type="GO" id="GO:0006897">
    <property type="term" value="P:endocytosis"/>
    <property type="evidence" value="ECO:0007669"/>
    <property type="project" value="TreeGrafter"/>
</dbReference>
<dbReference type="Gene3D" id="1.10.1070.11">
    <property type="entry name" value="Phosphatidylinositol 3-/4-kinase, catalytic domain"/>
    <property type="match status" value="1"/>
</dbReference>
<dbReference type="InterPro" id="IPR011009">
    <property type="entry name" value="Kinase-like_dom_sf"/>
</dbReference>
<dbReference type="GO" id="GO:0005768">
    <property type="term" value="C:endosome"/>
    <property type="evidence" value="ECO:0007669"/>
    <property type="project" value="EnsemblFungi"/>
</dbReference>
<dbReference type="PANTHER" id="PTHR10048:SF7">
    <property type="entry name" value="PHOSPHATIDYLINOSITOL 3-KINASE CATALYTIC SUBUNIT TYPE 3"/>
    <property type="match status" value="1"/>
</dbReference>
<comment type="similarity">
    <text evidence="1">Belongs to the PI3/PI4-kinase family. Type III PI4K subfamily.</text>
</comment>
<dbReference type="CDD" id="cd08397">
    <property type="entry name" value="C2_PI3K_class_III"/>
    <property type="match status" value="1"/>
</dbReference>
<name>A0A1Y2CBI0_9FUNG</name>
<dbReference type="PROSITE" id="PS00915">
    <property type="entry name" value="PI3_4_KINASE_1"/>
    <property type="match status" value="1"/>
</dbReference>
<keyword evidence="5 7" id="KW-0067">ATP-binding</keyword>
<dbReference type="Gene3D" id="3.30.1010.10">
    <property type="entry name" value="Phosphatidylinositol 3-kinase Catalytic Subunit, Chain A, domain 4"/>
    <property type="match status" value="1"/>
</dbReference>
<dbReference type="SMART" id="SM00142">
    <property type="entry name" value="PI3K_C2"/>
    <property type="match status" value="1"/>
</dbReference>
<dbReference type="GO" id="GO:0048015">
    <property type="term" value="P:phosphatidylinositol-mediated signaling"/>
    <property type="evidence" value="ECO:0007669"/>
    <property type="project" value="TreeGrafter"/>
</dbReference>
<dbReference type="PANTHER" id="PTHR10048">
    <property type="entry name" value="PHOSPHATIDYLINOSITOL KINASE"/>
    <property type="match status" value="1"/>
</dbReference>
<dbReference type="Gene3D" id="1.25.40.70">
    <property type="entry name" value="Phosphatidylinositol 3-kinase, accessory domain (PIK)"/>
    <property type="match status" value="1"/>
</dbReference>
<dbReference type="GO" id="GO:0071561">
    <property type="term" value="C:nucleus-vacuole junction"/>
    <property type="evidence" value="ECO:0007669"/>
    <property type="project" value="EnsemblFungi"/>
</dbReference>
<keyword evidence="2 7" id="KW-0808">Transferase</keyword>
<evidence type="ECO:0000259" key="8">
    <source>
        <dbReference type="PROSITE" id="PS50290"/>
    </source>
</evidence>
<dbReference type="GO" id="GO:0000407">
    <property type="term" value="C:phagophore assembly site"/>
    <property type="evidence" value="ECO:0007669"/>
    <property type="project" value="EnsemblFungi"/>
</dbReference>
<dbReference type="Gene3D" id="2.60.40.150">
    <property type="entry name" value="C2 domain"/>
    <property type="match status" value="1"/>
</dbReference>
<evidence type="ECO:0000313" key="11">
    <source>
        <dbReference type="EMBL" id="ORY44400.1"/>
    </source>
</evidence>
<dbReference type="Proteomes" id="UP000193642">
    <property type="component" value="Unassembled WGS sequence"/>
</dbReference>
<comment type="caution">
    <text evidence="11">The sequence shown here is derived from an EMBL/GenBank/DDBJ whole genome shotgun (WGS) entry which is preliminary data.</text>
</comment>
<dbReference type="Pfam" id="PF00613">
    <property type="entry name" value="PI3Ka"/>
    <property type="match status" value="1"/>
</dbReference>
<dbReference type="GO" id="GO:0034271">
    <property type="term" value="C:phosphatidylinositol 3-kinase complex, class III, type I"/>
    <property type="evidence" value="ECO:0007669"/>
    <property type="project" value="EnsemblFungi"/>
</dbReference>
<organism evidence="11 12">
    <name type="scientific">Rhizoclosmatium globosum</name>
    <dbReference type="NCBI Taxonomy" id="329046"/>
    <lineage>
        <taxon>Eukaryota</taxon>
        <taxon>Fungi</taxon>
        <taxon>Fungi incertae sedis</taxon>
        <taxon>Chytridiomycota</taxon>
        <taxon>Chytridiomycota incertae sedis</taxon>
        <taxon>Chytridiomycetes</taxon>
        <taxon>Chytridiales</taxon>
        <taxon>Chytriomycetaceae</taxon>
        <taxon>Rhizoclosmatium</taxon>
    </lineage>
</organism>
<gene>
    <name evidence="11" type="ORF">BCR33DRAFT_716941</name>
</gene>
<keyword evidence="4 7" id="KW-0418">Kinase</keyword>
<dbReference type="GO" id="GO:0016303">
    <property type="term" value="F:1-phosphatidylinositol-3-kinase activity"/>
    <property type="evidence" value="ECO:0007669"/>
    <property type="project" value="UniProtKB-UniRule"/>
</dbReference>
<sequence>MAAATSGSTVQSQAAAMTDFSFSITSDVQQLLRIRIASVSTATASPPSPSPLFSKSGADVDDLALFAALQKRPSAEPFIEVSLTADHIQLCSPMRTQRKCFETHSWTWNEWITFPIKYKDLPESTLLTFTIWDVYGPRKAVPIGGTTFALFDDNCSMKKGKQKLFVWSGLEGDSSMSSFTPSSFSDMNEMDRLERLLRKHELGDIPHIDWMDKLVFREIDSIFNDERTQQTSTFLYIDLPKFDFPLVHHEKEYVLPPSITPLLPNTIHQYRRIYDPEISRGDNPVEAKHRKLARSHRNGPLDRDLKPNAKIRDELNKILQYPPTQALTPDSSNLLWKFRFYLTRDKKALTKFLKCVSWSDAVEARQAVDLMNGWLLGQGFENRAVRTFAVTQLRKADDDELGLYLLQLVQALRFESEGSESELALFLLFWYLTVECEDTVSGQMFAKIRDAFVAGLVTGGSERRGVVKRQVNFERYEIVKDTRPKKIETLRSIISDPKNNLLTFSAPMPLPLDAQIIKCTIFKSALLPLRLTFLCADGVSEYELIFKMGDDMRQDQLVVQLFMLMDRLLQKENLDLRLTRFKVWQRVLITVYNQRMVQFIPSVPLATILSEYGGSLTAYLKHFNGEENGTIPASVMDTYVKSCDRHLDNLLLTAAECNLILNLFALMVNANIPDIRVEPDKAVLKVQEKFRLDLNEEEAIQYFQGLINESIGAVFPQVMERLHGIAMMLRS</sequence>
<keyword evidence="12" id="KW-1185">Reference proteome</keyword>
<dbReference type="GO" id="GO:0005777">
    <property type="term" value="C:peroxisome"/>
    <property type="evidence" value="ECO:0007669"/>
    <property type="project" value="EnsemblFungi"/>
</dbReference>
<dbReference type="GO" id="GO:0051365">
    <property type="term" value="P:cellular response to potassium ion starvation"/>
    <property type="evidence" value="ECO:0007669"/>
    <property type="project" value="EnsemblFungi"/>
</dbReference>
<proteinExistence type="inferred from homology"/>
<dbReference type="InterPro" id="IPR042236">
    <property type="entry name" value="PI3K_accessory_sf"/>
</dbReference>
<dbReference type="InterPro" id="IPR002420">
    <property type="entry name" value="PI3K-type_C2_dom"/>
</dbReference>
<dbReference type="GO" id="GO:0032968">
    <property type="term" value="P:positive regulation of transcription elongation by RNA polymerase II"/>
    <property type="evidence" value="ECO:0007669"/>
    <property type="project" value="EnsemblFungi"/>
</dbReference>
<dbReference type="AlphaFoldDB" id="A0A1Y2CBI0"/>
<dbReference type="SUPFAM" id="SSF49562">
    <property type="entry name" value="C2 domain (Calcium/lipid-binding domain, CaLB)"/>
    <property type="match status" value="1"/>
</dbReference>
<evidence type="ECO:0000256" key="6">
    <source>
        <dbReference type="ARBA" id="ARBA00023985"/>
    </source>
</evidence>
<dbReference type="InterPro" id="IPR015433">
    <property type="entry name" value="PI3/4_kinase"/>
</dbReference>
<dbReference type="InterPro" id="IPR016024">
    <property type="entry name" value="ARM-type_fold"/>
</dbReference>
<evidence type="ECO:0000256" key="1">
    <source>
        <dbReference type="ARBA" id="ARBA00006209"/>
    </source>
</evidence>
<dbReference type="PROSITE" id="PS50290">
    <property type="entry name" value="PI3_4_KINASE_3"/>
    <property type="match status" value="1"/>
</dbReference>
<dbReference type="InterPro" id="IPR036940">
    <property type="entry name" value="PI3/4_kinase_cat_sf"/>
</dbReference>
<evidence type="ECO:0000256" key="2">
    <source>
        <dbReference type="ARBA" id="ARBA00022679"/>
    </source>
</evidence>
<dbReference type="GO" id="GO:0000045">
    <property type="term" value="P:autophagosome assembly"/>
    <property type="evidence" value="ECO:0007669"/>
    <property type="project" value="TreeGrafter"/>
</dbReference>
<feature type="domain" description="PIK helical" evidence="9">
    <location>
        <begin position="302"/>
        <end position="474"/>
    </location>
</feature>
<evidence type="ECO:0000256" key="5">
    <source>
        <dbReference type="ARBA" id="ARBA00022840"/>
    </source>
</evidence>
<evidence type="ECO:0000256" key="3">
    <source>
        <dbReference type="ARBA" id="ARBA00022741"/>
    </source>
</evidence>
<dbReference type="Pfam" id="PF00792">
    <property type="entry name" value="PI3K_C2"/>
    <property type="match status" value="1"/>
</dbReference>
<reference evidence="11 12" key="1">
    <citation type="submission" date="2016-07" db="EMBL/GenBank/DDBJ databases">
        <title>Pervasive Adenine N6-methylation of Active Genes in Fungi.</title>
        <authorList>
            <consortium name="DOE Joint Genome Institute"/>
            <person name="Mondo S.J."/>
            <person name="Dannebaum R.O."/>
            <person name="Kuo R.C."/>
            <person name="Labutti K."/>
            <person name="Haridas S."/>
            <person name="Kuo A."/>
            <person name="Salamov A."/>
            <person name="Ahrendt S.R."/>
            <person name="Lipzen A."/>
            <person name="Sullivan W."/>
            <person name="Andreopoulos W.B."/>
            <person name="Clum A."/>
            <person name="Lindquist E."/>
            <person name="Daum C."/>
            <person name="Ramamoorthy G.K."/>
            <person name="Gryganskyi A."/>
            <person name="Culley D."/>
            <person name="Magnuson J.K."/>
            <person name="James T.Y."/>
            <person name="O'Malley M.A."/>
            <person name="Stajich J.E."/>
            <person name="Spatafora J.W."/>
            <person name="Visel A."/>
            <person name="Grigoriev I.V."/>
        </authorList>
    </citation>
    <scope>NUCLEOTIDE SEQUENCE [LARGE SCALE GENOMIC DNA]</scope>
    <source>
        <strain evidence="11 12">JEL800</strain>
    </source>
</reference>
<dbReference type="STRING" id="329046.A0A1Y2CBI0"/>
<dbReference type="EMBL" id="MCGO01000022">
    <property type="protein sequence ID" value="ORY44400.1"/>
    <property type="molecule type" value="Genomic_DNA"/>
</dbReference>
<dbReference type="GO" id="GO:0000329">
    <property type="term" value="C:fungal-type vacuole membrane"/>
    <property type="evidence" value="ECO:0007669"/>
    <property type="project" value="EnsemblFungi"/>
</dbReference>
<accession>A0A1Y2CBI0</accession>
<dbReference type="GO" id="GO:0034272">
    <property type="term" value="C:phosphatidylinositol 3-kinase complex, class III, type II"/>
    <property type="evidence" value="ECO:0007669"/>
    <property type="project" value="EnsemblFungi"/>
</dbReference>
<protein>
    <recommendedName>
        <fullName evidence="7">Phosphatidylinositol 3-kinase VPS34</fullName>
        <ecNumber evidence="7">2.7.1.137</ecNumber>
    </recommendedName>
</protein>
<evidence type="ECO:0000256" key="7">
    <source>
        <dbReference type="PIRNR" id="PIRNR000587"/>
    </source>
</evidence>
<dbReference type="OrthoDB" id="67688at2759"/>
<dbReference type="InterPro" id="IPR035892">
    <property type="entry name" value="C2_domain_sf"/>
</dbReference>
<dbReference type="EC" id="2.7.1.137" evidence="7"/>
<dbReference type="SMART" id="SM00146">
    <property type="entry name" value="PI3Kc"/>
    <property type="match status" value="1"/>
</dbReference>